<sequence length="71" mass="7735">MKKFIVVFKKDIVGSLQDSTVSALQAEGAIVGDRISLINAVLVEMTDSVAESLKQNSNIDYIEEDSEVKTC</sequence>
<dbReference type="EMBL" id="MBFR01000310">
    <property type="protein sequence ID" value="PVU89502.1"/>
    <property type="molecule type" value="Genomic_DNA"/>
</dbReference>
<dbReference type="Proteomes" id="UP000245383">
    <property type="component" value="Unassembled WGS sequence"/>
</dbReference>
<protein>
    <recommendedName>
        <fullName evidence="1">Fervidolysin-like N-terminal prodomain domain-containing protein</fullName>
    </recommendedName>
</protein>
<proteinExistence type="predicted"/>
<feature type="domain" description="Fervidolysin-like N-terminal prodomain" evidence="1">
    <location>
        <begin position="4"/>
        <end position="63"/>
    </location>
</feature>
<evidence type="ECO:0000313" key="2">
    <source>
        <dbReference type="EMBL" id="PVU89502.1"/>
    </source>
</evidence>
<dbReference type="InterPro" id="IPR054399">
    <property type="entry name" value="Fervidolysin-like_N_prodom"/>
</dbReference>
<keyword evidence="3" id="KW-1185">Reference proteome</keyword>
<evidence type="ECO:0000259" key="1">
    <source>
        <dbReference type="Pfam" id="PF22148"/>
    </source>
</evidence>
<organism evidence="2 3">
    <name type="scientific">Smittium simulii</name>
    <dbReference type="NCBI Taxonomy" id="133385"/>
    <lineage>
        <taxon>Eukaryota</taxon>
        <taxon>Fungi</taxon>
        <taxon>Fungi incertae sedis</taxon>
        <taxon>Zoopagomycota</taxon>
        <taxon>Kickxellomycotina</taxon>
        <taxon>Harpellomycetes</taxon>
        <taxon>Harpellales</taxon>
        <taxon>Legeriomycetaceae</taxon>
        <taxon>Smittium</taxon>
    </lineage>
</organism>
<dbReference type="InterPro" id="IPR037045">
    <property type="entry name" value="S8pro/Inhibitor_I9_sf"/>
</dbReference>
<accession>A0A2T9YAY5</accession>
<comment type="caution">
    <text evidence="2">The sequence shown here is derived from an EMBL/GenBank/DDBJ whole genome shotgun (WGS) entry which is preliminary data.</text>
</comment>
<dbReference type="SUPFAM" id="SSF54897">
    <property type="entry name" value="Protease propeptides/inhibitors"/>
    <property type="match status" value="1"/>
</dbReference>
<name>A0A2T9YAY5_9FUNG</name>
<dbReference type="OrthoDB" id="5518345at2759"/>
<gene>
    <name evidence="2" type="ORF">BB561_005315</name>
</gene>
<dbReference type="Gene3D" id="3.30.70.80">
    <property type="entry name" value="Peptidase S8 propeptide/proteinase inhibitor I9"/>
    <property type="match status" value="1"/>
</dbReference>
<dbReference type="AlphaFoldDB" id="A0A2T9YAY5"/>
<reference evidence="2 3" key="1">
    <citation type="journal article" date="2018" name="MBio">
        <title>Comparative Genomics Reveals the Core Gene Toolbox for the Fungus-Insect Symbiosis.</title>
        <authorList>
            <person name="Wang Y."/>
            <person name="Stata M."/>
            <person name="Wang W."/>
            <person name="Stajich J.E."/>
            <person name="White M.M."/>
            <person name="Moncalvo J.M."/>
        </authorList>
    </citation>
    <scope>NUCLEOTIDE SEQUENCE [LARGE SCALE GENOMIC DNA]</scope>
    <source>
        <strain evidence="2 3">SWE-8-4</strain>
    </source>
</reference>
<dbReference type="Pfam" id="PF22148">
    <property type="entry name" value="Fervidolysin_NPro-like"/>
    <property type="match status" value="1"/>
</dbReference>
<evidence type="ECO:0000313" key="3">
    <source>
        <dbReference type="Proteomes" id="UP000245383"/>
    </source>
</evidence>